<keyword evidence="1" id="KW-0677">Repeat</keyword>
<gene>
    <name evidence="6" type="ORF">OVN521_LOCUS6177</name>
</gene>
<keyword evidence="7" id="KW-1185">Reference proteome</keyword>
<feature type="domain" description="Ig-like" evidence="4">
    <location>
        <begin position="27"/>
        <end position="124"/>
    </location>
</feature>
<accession>A0A819DV31</accession>
<evidence type="ECO:0000259" key="4">
    <source>
        <dbReference type="PROSITE" id="PS50835"/>
    </source>
</evidence>
<dbReference type="InterPro" id="IPR003599">
    <property type="entry name" value="Ig_sub"/>
</dbReference>
<evidence type="ECO:0000313" key="6">
    <source>
        <dbReference type="EMBL" id="CAF3839675.1"/>
    </source>
</evidence>
<dbReference type="InterPro" id="IPR013783">
    <property type="entry name" value="Ig-like_fold"/>
</dbReference>
<keyword evidence="2" id="KW-0472">Membrane</keyword>
<evidence type="ECO:0000256" key="3">
    <source>
        <dbReference type="SAM" id="SignalP"/>
    </source>
</evidence>
<dbReference type="InterPro" id="IPR003598">
    <property type="entry name" value="Ig_sub2"/>
</dbReference>
<keyword evidence="2" id="KW-1133">Transmembrane helix</keyword>
<keyword evidence="2" id="KW-0812">Transmembrane</keyword>
<dbReference type="Pfam" id="PF13927">
    <property type="entry name" value="Ig_3"/>
    <property type="match status" value="1"/>
</dbReference>
<feature type="transmembrane region" description="Helical" evidence="2">
    <location>
        <begin position="1264"/>
        <end position="1287"/>
    </location>
</feature>
<dbReference type="SMART" id="SM00408">
    <property type="entry name" value="IGc2"/>
    <property type="match status" value="4"/>
</dbReference>
<dbReference type="PROSITE" id="PS50853">
    <property type="entry name" value="FN3"/>
    <property type="match status" value="3"/>
</dbReference>
<feature type="domain" description="Fibronectin type-III" evidence="5">
    <location>
        <begin position="697"/>
        <end position="796"/>
    </location>
</feature>
<sequence length="1577" mass="178311">MKIIIHILLCLVVYQQGVVTIYHPTGPSFMSIVSTRQRLYYNNLGTRLDCKASGTPSPLLTWFRTNGSDDRPSTFVQSSELIDVYENGSLFIRPFRDYSKAIHAGKYICRAENAAGSIQTTAVQLKPQIYDTYEVDVKNTYGYKQSSAILSCEISPPSASSYVHIVGWLEKVNNQITQLNLRPRTKYNLLSNKNLIIHNITSSDDNRAYACIVNNQIDNDTRHSRFKPLRVRDRLPFVPELSIPNNTEYRAQAGDRIELPCGISSVSTHVRVSWWKNSVEMENITERLYNHSLILQLSHISSNDSDNYACRIDDDSGGRMVSSMSLKVSLPLQCKMSIQENNPSAGSNTELLCTTNSIKSIPSQWQWYHNSNRLSMNGDRYLINNLTRDNMGMYQCCYIISSSDSNACCAQTQLRVINSPPFILSDHQTNSNIILISSKNISHVSIDLNMTVYADPIPMVDLYKDGEQIVSNNQIHVLSSGDIFTHYRILIRNIDDTGLYEYRVKNSFGSISYSKHINIEGQKPHIQALSNLTIASGKPFTLACYASGQVNLQLKWIDDTTEKVINTSLTSPILLTSINTQSKRYICAAKNPYGDDSKSIHVKIQIPSKILSLTSNKIVKINETLNIFCLAEGDNQFELKLLTPSAKTFNTVEISSNNNQKTLSLTIDNIQMSDSGLYECYAKNNYSEDRAKFEIIVQTVPDKIENIFIENSNQVTWIKPFNGNAKILEYILHIKYRQGVSWSNETIIAINDSSITNYLFENLYSKCTISITIKAVNVIGSSLPSYFQFQANTKQLLIAPYNLTAVNLSSKSVILAWQYPSLQLCNDSFIEYIIELIDEQSQRIIQTYKHHSTVFTINNLKGFTQYKFVVYATNEMGPSPKSKSLTIQTLESVPLATITDLTAILLNSSSVHITWTLENLEFQLLNGKFRAFAVTIYENFNMSTLITIETVNSSLIVHHLYLSTEYYISVAICNSFDCGSSSSAIQIKTPLLNVDMPVTIAHPLNNPLLLDCPLTSTWLHKEKSIDEYISSNNSLYIPHSKLTEINGQYQCGTKQYNIQLYDKPSPIDANIYYTTSNEIGIKLTYPSDIIESVVISYKTSQNLNINEYKVSPPLLNIRLTNLSCGNIYEIIIYAKNQVGFSLNEYVIGKTDGSVPSLAQPKDLIETISNNFIVLNMSNWIINQCLILSYDIELSSLTNTSDNDRHRYYSFKNNFETIRIANLQPNQNYQLHIKVNSQAGETIKIILFRTTNDKSQINLPRKTSYTFIISIVTVLVLMILSFSIFILIKCCPVHLKKADLFLEKTRKLKPAVCSSFPHHYHSTWLKSNNEFTIENYANDQVDTSNRPYSYASEDSQGNINPYAVTGFSLNCKEHNNHGTLRREHPHTNFLTDSLDLRPSTTSSERYFRPIILESSALDDQESSKRNPLVQIPSTCFISNQYQPPQPSSSVLSTISSSQGEIFSAFTYVPSAKQTAFNIKKLSNNNHILADQSSSSADSGVHSSFTQSPITKHSFRKCHLHGFSLDRPSSADANDDSEKHLYATYDQHFAFLRGSTLYRPNRELPTSHKHQEQEQYSLV</sequence>
<dbReference type="PANTHER" id="PTHR13817:SF73">
    <property type="entry name" value="FIBRONECTIN TYPE-III DOMAIN-CONTAINING PROTEIN"/>
    <property type="match status" value="1"/>
</dbReference>
<keyword evidence="3" id="KW-0732">Signal</keyword>
<dbReference type="Proteomes" id="UP000663866">
    <property type="component" value="Unassembled WGS sequence"/>
</dbReference>
<dbReference type="PANTHER" id="PTHR13817">
    <property type="entry name" value="TITIN"/>
    <property type="match status" value="1"/>
</dbReference>
<dbReference type="InterPro" id="IPR036179">
    <property type="entry name" value="Ig-like_dom_sf"/>
</dbReference>
<dbReference type="CDD" id="cd00063">
    <property type="entry name" value="FN3"/>
    <property type="match status" value="3"/>
</dbReference>
<dbReference type="SUPFAM" id="SSF48726">
    <property type="entry name" value="Immunoglobulin"/>
    <property type="match status" value="5"/>
</dbReference>
<dbReference type="CDD" id="cd00096">
    <property type="entry name" value="Ig"/>
    <property type="match status" value="1"/>
</dbReference>
<feature type="domain" description="Ig-like" evidence="4">
    <location>
        <begin position="239"/>
        <end position="329"/>
    </location>
</feature>
<feature type="domain" description="Ig-like" evidence="4">
    <location>
        <begin position="607"/>
        <end position="696"/>
    </location>
</feature>
<feature type="domain" description="Fibronectin type-III" evidence="5">
    <location>
        <begin position="799"/>
        <end position="892"/>
    </location>
</feature>
<dbReference type="InterPro" id="IPR050964">
    <property type="entry name" value="Striated_Muscle_Regulatory"/>
</dbReference>
<proteinExistence type="predicted"/>
<dbReference type="InterPro" id="IPR007110">
    <property type="entry name" value="Ig-like_dom"/>
</dbReference>
<name>A0A819DV31_9BILA</name>
<dbReference type="InterPro" id="IPR036116">
    <property type="entry name" value="FN3_sf"/>
</dbReference>
<evidence type="ECO:0000256" key="2">
    <source>
        <dbReference type="SAM" id="Phobius"/>
    </source>
</evidence>
<dbReference type="SMART" id="SM00409">
    <property type="entry name" value="IG"/>
    <property type="match status" value="5"/>
</dbReference>
<comment type="caution">
    <text evidence="6">The sequence shown here is derived from an EMBL/GenBank/DDBJ whole genome shotgun (WGS) entry which is preliminary data.</text>
</comment>
<evidence type="ECO:0000313" key="7">
    <source>
        <dbReference type="Proteomes" id="UP000663866"/>
    </source>
</evidence>
<feature type="domain" description="Ig-like" evidence="4">
    <location>
        <begin position="524"/>
        <end position="605"/>
    </location>
</feature>
<dbReference type="SMART" id="SM00060">
    <property type="entry name" value="FN3"/>
    <property type="match status" value="5"/>
</dbReference>
<reference evidence="6" key="1">
    <citation type="submission" date="2021-02" db="EMBL/GenBank/DDBJ databases">
        <authorList>
            <person name="Nowell W R."/>
        </authorList>
    </citation>
    <scope>NUCLEOTIDE SEQUENCE</scope>
</reference>
<protein>
    <submittedName>
        <fullName evidence="6">Uncharacterized protein</fullName>
    </submittedName>
</protein>
<dbReference type="Gene3D" id="2.60.40.10">
    <property type="entry name" value="Immunoglobulins"/>
    <property type="match status" value="10"/>
</dbReference>
<feature type="chain" id="PRO_5032589239" evidence="3">
    <location>
        <begin position="21"/>
        <end position="1577"/>
    </location>
</feature>
<dbReference type="SUPFAM" id="SSF49265">
    <property type="entry name" value="Fibronectin type III"/>
    <property type="match status" value="3"/>
</dbReference>
<feature type="signal peptide" evidence="3">
    <location>
        <begin position="1"/>
        <end position="20"/>
    </location>
</feature>
<feature type="domain" description="Fibronectin type-III" evidence="5">
    <location>
        <begin position="897"/>
        <end position="992"/>
    </location>
</feature>
<dbReference type="PROSITE" id="PS50835">
    <property type="entry name" value="IG_LIKE"/>
    <property type="match status" value="6"/>
</dbReference>
<evidence type="ECO:0000256" key="1">
    <source>
        <dbReference type="ARBA" id="ARBA00022737"/>
    </source>
</evidence>
<dbReference type="EMBL" id="CAJOBG010000639">
    <property type="protein sequence ID" value="CAF3839675.1"/>
    <property type="molecule type" value="Genomic_DNA"/>
</dbReference>
<feature type="domain" description="Ig-like" evidence="4">
    <location>
        <begin position="331"/>
        <end position="396"/>
    </location>
</feature>
<dbReference type="Pfam" id="PF07679">
    <property type="entry name" value="I-set"/>
    <property type="match status" value="2"/>
</dbReference>
<dbReference type="Pfam" id="PF00041">
    <property type="entry name" value="fn3"/>
    <property type="match status" value="1"/>
</dbReference>
<dbReference type="InterPro" id="IPR003961">
    <property type="entry name" value="FN3_dom"/>
</dbReference>
<evidence type="ECO:0000259" key="5">
    <source>
        <dbReference type="PROSITE" id="PS50853"/>
    </source>
</evidence>
<organism evidence="6 7">
    <name type="scientific">Rotaria magnacalcarata</name>
    <dbReference type="NCBI Taxonomy" id="392030"/>
    <lineage>
        <taxon>Eukaryota</taxon>
        <taxon>Metazoa</taxon>
        <taxon>Spiralia</taxon>
        <taxon>Gnathifera</taxon>
        <taxon>Rotifera</taxon>
        <taxon>Eurotatoria</taxon>
        <taxon>Bdelloidea</taxon>
        <taxon>Philodinida</taxon>
        <taxon>Philodinidae</taxon>
        <taxon>Rotaria</taxon>
    </lineage>
</organism>
<dbReference type="InterPro" id="IPR013098">
    <property type="entry name" value="Ig_I-set"/>
</dbReference>
<feature type="domain" description="Ig-like" evidence="4">
    <location>
        <begin position="127"/>
        <end position="227"/>
    </location>
</feature>